<dbReference type="EMBL" id="UNSC01000001">
    <property type="protein sequence ID" value="SZD71113.1"/>
    <property type="molecule type" value="Genomic_DNA"/>
</dbReference>
<reference evidence="2 3" key="1">
    <citation type="submission" date="2018-09" db="EMBL/GenBank/DDBJ databases">
        <authorList>
            <consortium name="Pathogen Informatics"/>
        </authorList>
    </citation>
    <scope>NUCLEOTIDE SEQUENCE [LARGE SCALE GENOMIC DNA]</scope>
    <source>
        <strain evidence="2 3">OH-22767</strain>
    </source>
</reference>
<keyword evidence="1" id="KW-1133">Transmembrane helix</keyword>
<accession>A0A383TWE4</accession>
<feature type="transmembrane region" description="Helical" evidence="1">
    <location>
        <begin position="32"/>
        <end position="65"/>
    </location>
</feature>
<keyword evidence="3" id="KW-1185">Reference proteome</keyword>
<keyword evidence="1" id="KW-0472">Membrane</keyword>
<evidence type="ECO:0000313" key="3">
    <source>
        <dbReference type="Proteomes" id="UP000262142"/>
    </source>
</evidence>
<evidence type="ECO:0000256" key="1">
    <source>
        <dbReference type="SAM" id="Phobius"/>
    </source>
</evidence>
<name>A0A383TWE4_9FLAO</name>
<evidence type="ECO:0000313" key="2">
    <source>
        <dbReference type="EMBL" id="SZD71113.1"/>
    </source>
</evidence>
<dbReference type="Proteomes" id="UP000262142">
    <property type="component" value="Unassembled WGS sequence"/>
</dbReference>
<protein>
    <submittedName>
        <fullName evidence="2">Uncharacterized protein</fullName>
    </submittedName>
</protein>
<proteinExistence type="predicted"/>
<sequence length="74" mass="8262">MIKERKSIGLSLLLTILFGPLGLLYTTVSGAIIMFVVSLIIFIITFGFGVFFTWPICIIWGVLAAKNYNSKINY</sequence>
<gene>
    <name evidence="2" type="ORF">SAMEA104719789_00207</name>
</gene>
<organism evidence="2 3">
    <name type="scientific">Candidatus Ornithobacterium hominis</name>
    <dbReference type="NCBI Taxonomy" id="2497989"/>
    <lineage>
        <taxon>Bacteria</taxon>
        <taxon>Pseudomonadati</taxon>
        <taxon>Bacteroidota</taxon>
        <taxon>Flavobacteriia</taxon>
        <taxon>Flavobacteriales</taxon>
        <taxon>Weeksellaceae</taxon>
        <taxon>Ornithobacterium</taxon>
    </lineage>
</organism>
<feature type="transmembrane region" description="Helical" evidence="1">
    <location>
        <begin position="7"/>
        <end position="26"/>
    </location>
</feature>
<keyword evidence="1" id="KW-0812">Transmembrane</keyword>
<dbReference type="AlphaFoldDB" id="A0A383TWE4"/>